<sequence length="363" mass="41879">MCTELPKEFEKTSDVLPFTKYGVSTLAEFQNAEEHIQHLELLKKAGLTDEEVKLYEKNEAGLLDQQKKVESTALKEKLHAVYTKIRDYQETKDRLSKQGEPIPGTSTHNTEHSYRKTINFYPEGHPINELKEIEENLFGHLRNDDILPITKRRKILRRLERRKDRILAHQKEIHLKPSPSVSIPKLGSLWDVKDIAGRIAEQPTRPTIGPKDRTMYTIKENRIVRLEQENQDEFRAVDIVIPRNRAEERLLEGTKMNLEDIKSIERFRDYKPGIPSKVLYLKNIAPSVTPDKLSLLFNQFQLENGGPIDVRLLGGRMRGQAFVTFRNEDLAIQALDEVNGTILSGRPIIAEFGRNSNRVQDDL</sequence>
<dbReference type="Proteomes" id="UP001497472">
    <property type="component" value="Unassembled WGS sequence"/>
</dbReference>
<dbReference type="GO" id="GO:0097157">
    <property type="term" value="F:pre-mRNA intronic binding"/>
    <property type="evidence" value="ECO:0007669"/>
    <property type="project" value="TreeGrafter"/>
</dbReference>
<dbReference type="GO" id="GO:0000398">
    <property type="term" value="P:mRNA splicing, via spliceosome"/>
    <property type="evidence" value="ECO:0007669"/>
    <property type="project" value="TreeGrafter"/>
</dbReference>
<dbReference type="PROSITE" id="PS50102">
    <property type="entry name" value="RRM"/>
    <property type="match status" value="1"/>
</dbReference>
<accession>A0AAV1IZ44</accession>
<dbReference type="SMART" id="SM00360">
    <property type="entry name" value="RRM"/>
    <property type="match status" value="1"/>
</dbReference>
<protein>
    <recommendedName>
        <fullName evidence="3">RRM domain-containing protein</fullName>
    </recommendedName>
</protein>
<evidence type="ECO:0000313" key="5">
    <source>
        <dbReference type="Proteomes" id="UP001497472"/>
    </source>
</evidence>
<feature type="domain" description="RRM" evidence="3">
    <location>
        <begin position="277"/>
        <end position="355"/>
    </location>
</feature>
<dbReference type="InterPro" id="IPR012677">
    <property type="entry name" value="Nucleotide-bd_a/b_plait_sf"/>
</dbReference>
<organism evidence="4 5">
    <name type="scientific">Leptosia nina</name>
    <dbReference type="NCBI Taxonomy" id="320188"/>
    <lineage>
        <taxon>Eukaryota</taxon>
        <taxon>Metazoa</taxon>
        <taxon>Ecdysozoa</taxon>
        <taxon>Arthropoda</taxon>
        <taxon>Hexapoda</taxon>
        <taxon>Insecta</taxon>
        <taxon>Pterygota</taxon>
        <taxon>Neoptera</taxon>
        <taxon>Endopterygota</taxon>
        <taxon>Lepidoptera</taxon>
        <taxon>Glossata</taxon>
        <taxon>Ditrysia</taxon>
        <taxon>Papilionoidea</taxon>
        <taxon>Pieridae</taxon>
        <taxon>Pierinae</taxon>
        <taxon>Leptosia</taxon>
    </lineage>
</organism>
<dbReference type="Gene3D" id="3.30.70.330">
    <property type="match status" value="1"/>
</dbReference>
<evidence type="ECO:0000256" key="2">
    <source>
        <dbReference type="PROSITE-ProRule" id="PRU00176"/>
    </source>
</evidence>
<dbReference type="EMBL" id="CAVLEF010000003">
    <property type="protein sequence ID" value="CAK1542512.1"/>
    <property type="molecule type" value="Genomic_DNA"/>
</dbReference>
<dbReference type="PANTHER" id="PTHR16105:SF2">
    <property type="entry name" value="RNA-BINDING PROTEIN 41"/>
    <property type="match status" value="1"/>
</dbReference>
<evidence type="ECO:0000256" key="1">
    <source>
        <dbReference type="ARBA" id="ARBA00022884"/>
    </source>
</evidence>
<reference evidence="4 5" key="1">
    <citation type="submission" date="2023-11" db="EMBL/GenBank/DDBJ databases">
        <authorList>
            <person name="Okamura Y."/>
        </authorList>
    </citation>
    <scope>NUCLEOTIDE SEQUENCE [LARGE SCALE GENOMIC DNA]</scope>
</reference>
<keyword evidence="5" id="KW-1185">Reference proteome</keyword>
<comment type="caution">
    <text evidence="4">The sequence shown here is derived from an EMBL/GenBank/DDBJ whole genome shotgun (WGS) entry which is preliminary data.</text>
</comment>
<proteinExistence type="predicted"/>
<evidence type="ECO:0000313" key="4">
    <source>
        <dbReference type="EMBL" id="CAK1542512.1"/>
    </source>
</evidence>
<evidence type="ECO:0000259" key="3">
    <source>
        <dbReference type="PROSITE" id="PS50102"/>
    </source>
</evidence>
<dbReference type="InterPro" id="IPR035979">
    <property type="entry name" value="RBD_domain_sf"/>
</dbReference>
<dbReference type="SUPFAM" id="SSF54928">
    <property type="entry name" value="RNA-binding domain, RBD"/>
    <property type="match status" value="1"/>
</dbReference>
<name>A0AAV1IZ44_9NEOP</name>
<dbReference type="InterPro" id="IPR045164">
    <property type="entry name" value="RBM41/RNPC3"/>
</dbReference>
<dbReference type="Pfam" id="PF00076">
    <property type="entry name" value="RRM_1"/>
    <property type="match status" value="1"/>
</dbReference>
<dbReference type="PANTHER" id="PTHR16105">
    <property type="entry name" value="RNA-BINDING REGION-CONTAINING PROTEIN 3"/>
    <property type="match status" value="1"/>
</dbReference>
<gene>
    <name evidence="4" type="ORF">LNINA_LOCUS2401</name>
</gene>
<keyword evidence="1 2" id="KW-0694">RNA-binding</keyword>
<dbReference type="GO" id="GO:0005689">
    <property type="term" value="C:U12-type spliceosomal complex"/>
    <property type="evidence" value="ECO:0007669"/>
    <property type="project" value="TreeGrafter"/>
</dbReference>
<dbReference type="GO" id="GO:0030626">
    <property type="term" value="F:U12 snRNA binding"/>
    <property type="evidence" value="ECO:0007669"/>
    <property type="project" value="TreeGrafter"/>
</dbReference>
<dbReference type="AlphaFoldDB" id="A0AAV1IZ44"/>
<dbReference type="InterPro" id="IPR000504">
    <property type="entry name" value="RRM_dom"/>
</dbReference>